<dbReference type="EMBL" id="PUHQ01000024">
    <property type="protein sequence ID" value="KAG0662780.1"/>
    <property type="molecule type" value="Genomic_DNA"/>
</dbReference>
<gene>
    <name evidence="1" type="ORF">C6P46_003093</name>
</gene>
<accession>A0A9P6W514</accession>
<organism evidence="1 2">
    <name type="scientific">Rhodotorula mucilaginosa</name>
    <name type="common">Yeast</name>
    <name type="synonym">Rhodotorula rubra</name>
    <dbReference type="NCBI Taxonomy" id="5537"/>
    <lineage>
        <taxon>Eukaryota</taxon>
        <taxon>Fungi</taxon>
        <taxon>Dikarya</taxon>
        <taxon>Basidiomycota</taxon>
        <taxon>Pucciniomycotina</taxon>
        <taxon>Microbotryomycetes</taxon>
        <taxon>Sporidiobolales</taxon>
        <taxon>Sporidiobolaceae</taxon>
        <taxon>Rhodotorula</taxon>
    </lineage>
</organism>
<keyword evidence="2" id="KW-1185">Reference proteome</keyword>
<dbReference type="Proteomes" id="UP000777482">
    <property type="component" value="Unassembled WGS sequence"/>
</dbReference>
<comment type="caution">
    <text evidence="1">The sequence shown here is derived from an EMBL/GenBank/DDBJ whole genome shotgun (WGS) entry which is preliminary data.</text>
</comment>
<dbReference type="AlphaFoldDB" id="A0A9P6W514"/>
<proteinExistence type="predicted"/>
<protein>
    <submittedName>
        <fullName evidence="1">Uncharacterized protein</fullName>
    </submittedName>
</protein>
<reference evidence="1 2" key="1">
    <citation type="submission" date="2020-11" db="EMBL/GenBank/DDBJ databases">
        <title>Kefir isolates.</title>
        <authorList>
            <person name="Marcisauskas S."/>
            <person name="Kim Y."/>
            <person name="Blasche S."/>
        </authorList>
    </citation>
    <scope>NUCLEOTIDE SEQUENCE [LARGE SCALE GENOMIC DNA]</scope>
    <source>
        <strain evidence="1 2">KR</strain>
    </source>
</reference>
<name>A0A9P6W514_RHOMI</name>
<evidence type="ECO:0000313" key="1">
    <source>
        <dbReference type="EMBL" id="KAG0662780.1"/>
    </source>
</evidence>
<sequence>MAPGARRWTAATRHVAHLLHMAVTPLRDVVKPVPGQDAASGQVEEQLLAIRFAAVAVELWQRPVIEFLPSLTGKQWRPAHRNCFDLELQLIVWQSEDIQFNTHMTAVDKLQRFALLLENNLKVIARQLVRGWFSDSFPDEAIQAGTEFASTLRSSTLRSAHDLKTVTIPDDALWQPITHQTLRIGLKKLAFENILSTDAPRTTSKAEVIRYLIDICPGEELGQKMKDWHSRFLTGLQTYQDLSPLQQWAWKEWMDDMNNAVKGIHKRTKGKDQVRVAASFVLQDALDSFKRGLYEELKQGYLDFASHLDAAEQAGNLTIEAAKYWNGWMQSLQTAIKKKCLPEFRQHESWPTLQVARLLPQLPGLSARARTSSKSAACPEALPPLATSLSMCFTTRFSLTSVHTSVSEHMPARAGSRQTTAVRMALLAGVTRLQDTVKPVPGMLHPAGDQFLVAYLAAALTKSWADPILSFGWKSVHLPTEAVEAGIQFATDLEKSVECSQVAIPPSAVPERFTHEMWRHNLHELAFLGTLGIEPDGQAVAEDHKIDALNRISDGLGAAVFRWHRTFRDNIPCYAYQTLTDLQQWAWKWWLHEMWNAVSRIRTSLATGRPDLQTQIAAEFLIAHQFYTAEDPPAIWSETATTGLLATLDMATVAWLQSGQTEEMAVGPHKMLDDVKRQLWLTFLVYPLKGTAGRQDDFDAQVLKPGT</sequence>
<evidence type="ECO:0000313" key="2">
    <source>
        <dbReference type="Proteomes" id="UP000777482"/>
    </source>
</evidence>